<keyword evidence="5" id="KW-1134">Transmembrane beta strand</keyword>
<feature type="domain" description="Trimeric autotransporter adhesin YadA-like head" evidence="14">
    <location>
        <begin position="152"/>
        <end position="176"/>
    </location>
</feature>
<evidence type="ECO:0000313" key="17">
    <source>
        <dbReference type="Proteomes" id="UP000004018"/>
    </source>
</evidence>
<sequence length="710" mass="76517">MKRIGKKVAILLAVMALTGGYVHTASITVQVTAASPEELQKSAWRKVLANNAGALTEEEKASLNQVFNNIIAWGTAPQFLKDNPDALNQTVTKVNSWDKYIRLYSTYTQVIGENNKAVNSDTDNSGRAVYGGNHQYVSDAAATLGHQGNNFGTNSVVVGYQPSAFGENSIAMGTGSTAFPIKYGENFAGYANAIGADAWAGDMGNAFGTGAVAMGQGSVAIGTMAMAGSPDIQKYISRGKYEYQPYFEQLQAAYPNIFGETQPNESVTARSERMGQQIFKEYSTYFKKIGINDFTTFKTRVSQWESVLQKFGWHMALSKDARHNVTALGFGATATATGGVALGAFSEADRRTTTVKALFSEVTLTAENTLGAVSVGNKTHGRQLINVADGTEDTDAVNLRQLKGLEKKVSTAGKDGKSAYEIWRDHTVDGQQPNKDKSEQEFLDSLKGKDGKDGTGADIDIQGNDTGIVVADKKTDTAGKTTYTLGFDKTIKAGTVVIDGTQHKEKASIGDVQINGEKGQGTVTGLSNTTWDEKHVISGRAATEDQLQAVSQKNRQAISELGTRSERGTASAAALAALHPQEFDPDDKWDFAVGYSNYRSANTFAFGGFYRPNERTLVSLGGTFGGENIVNVGLSFKTGKGADCIGMSRLAMAREIQALKEKDAAKDRIMQALLQVQQQKEAEIQALKEKDGQREEQIRHLTAMVMRLQK</sequence>
<evidence type="ECO:0000256" key="1">
    <source>
        <dbReference type="ARBA" id="ARBA00004241"/>
    </source>
</evidence>
<feature type="chain" id="PRO_5046058235" evidence="12">
    <location>
        <begin position="25"/>
        <end position="710"/>
    </location>
</feature>
<keyword evidence="9" id="KW-0472">Membrane</keyword>
<keyword evidence="17" id="KW-1185">Reference proteome</keyword>
<dbReference type="Proteomes" id="UP000004018">
    <property type="component" value="Unassembled WGS sequence"/>
</dbReference>
<keyword evidence="10" id="KW-0998">Cell outer membrane</keyword>
<comment type="caution">
    <text evidence="16">The sequence shown here is derived from an EMBL/GenBank/DDBJ whole genome shotgun (WGS) entry which is preliminary data.</text>
</comment>
<dbReference type="Pfam" id="PF05662">
    <property type="entry name" value="YadA_stalk"/>
    <property type="match status" value="1"/>
</dbReference>
<keyword evidence="8" id="KW-0653">Protein transport</keyword>
<feature type="domain" description="Trimeric autotransporter adhesin YadA-like head" evidence="14">
    <location>
        <begin position="206"/>
        <end position="223"/>
    </location>
</feature>
<reference evidence="16 17" key="1">
    <citation type="submission" date="2011-04" db="EMBL/GenBank/DDBJ databases">
        <authorList>
            <person name="Harkins D.M."/>
            <person name="Madupu R."/>
            <person name="Durkin A.S."/>
            <person name="Torralba M."/>
            <person name="Methe B."/>
            <person name="Sutton G.G."/>
            <person name="Nelson K.E."/>
        </authorList>
    </citation>
    <scope>NUCLEOTIDE SEQUENCE [LARGE SCALE GENOMIC DNA]</scope>
    <source>
        <strain evidence="16 17">UPII 199-6</strain>
    </source>
</reference>
<dbReference type="Gene3D" id="2.150.10.10">
    <property type="entry name" value="Serralysin-like metalloprotease, C-terminal"/>
    <property type="match status" value="2"/>
</dbReference>
<dbReference type="InterPro" id="IPR008640">
    <property type="entry name" value="Adhesin_Head_dom"/>
</dbReference>
<name>A0ABN0D153_9FIRM</name>
<evidence type="ECO:0000259" key="13">
    <source>
        <dbReference type="Pfam" id="PF03895"/>
    </source>
</evidence>
<evidence type="ECO:0000256" key="2">
    <source>
        <dbReference type="ARBA" id="ARBA00004442"/>
    </source>
</evidence>
<accession>A0ABN0D153</accession>
<dbReference type="InterPro" id="IPR011049">
    <property type="entry name" value="Serralysin-like_metalloprot_C"/>
</dbReference>
<evidence type="ECO:0000256" key="7">
    <source>
        <dbReference type="ARBA" id="ARBA00022729"/>
    </source>
</evidence>
<evidence type="ECO:0000256" key="10">
    <source>
        <dbReference type="ARBA" id="ARBA00023237"/>
    </source>
</evidence>
<dbReference type="InterPro" id="IPR045584">
    <property type="entry name" value="Pilin-like"/>
</dbReference>
<organism evidence="16 17">
    <name type="scientific">Megasphaera lornae</name>
    <dbReference type="NCBI Taxonomy" id="1000568"/>
    <lineage>
        <taxon>Bacteria</taxon>
        <taxon>Bacillati</taxon>
        <taxon>Bacillota</taxon>
        <taxon>Negativicutes</taxon>
        <taxon>Veillonellales</taxon>
        <taxon>Veillonellaceae</taxon>
        <taxon>Megasphaera</taxon>
    </lineage>
</organism>
<gene>
    <name evidence="16" type="ORF">HMPREF1039_1030</name>
</gene>
<evidence type="ECO:0000259" key="15">
    <source>
        <dbReference type="Pfam" id="PF05662"/>
    </source>
</evidence>
<feature type="domain" description="Trimeric autotransporter adhesin YadA-like C-terminal membrane anchor" evidence="13">
    <location>
        <begin position="584"/>
        <end position="636"/>
    </location>
</feature>
<keyword evidence="4" id="KW-0813">Transport</keyword>
<feature type="coiled-coil region" evidence="11">
    <location>
        <begin position="662"/>
        <end position="690"/>
    </location>
</feature>
<comment type="similarity">
    <text evidence="3">Belongs to the autotransporter-2 (AT-2) (TC 1.B.40) family.</text>
</comment>
<evidence type="ECO:0000256" key="11">
    <source>
        <dbReference type="SAM" id="Coils"/>
    </source>
</evidence>
<dbReference type="InterPro" id="IPR008635">
    <property type="entry name" value="Coiled_stalk_dom"/>
</dbReference>
<protein>
    <submittedName>
        <fullName evidence="16">Hep/Hag repeat protein</fullName>
    </submittedName>
</protein>
<evidence type="ECO:0000256" key="12">
    <source>
        <dbReference type="SAM" id="SignalP"/>
    </source>
</evidence>
<comment type="subcellular location">
    <subcellularLocation>
        <location evidence="2">Cell outer membrane</location>
    </subcellularLocation>
    <subcellularLocation>
        <location evidence="1">Cell surface</location>
    </subcellularLocation>
</comment>
<dbReference type="EMBL" id="AFIJ01000033">
    <property type="protein sequence ID" value="EGL39767.1"/>
    <property type="molecule type" value="Genomic_DNA"/>
</dbReference>
<evidence type="ECO:0000256" key="4">
    <source>
        <dbReference type="ARBA" id="ARBA00022448"/>
    </source>
</evidence>
<dbReference type="Pfam" id="PF05658">
    <property type="entry name" value="YadA_head"/>
    <property type="match status" value="3"/>
</dbReference>
<dbReference type="Gene3D" id="3.30.1300.30">
    <property type="entry name" value="GSPII I/J protein-like"/>
    <property type="match status" value="1"/>
</dbReference>
<evidence type="ECO:0000313" key="16">
    <source>
        <dbReference type="EMBL" id="EGL39767.1"/>
    </source>
</evidence>
<keyword evidence="7 12" id="KW-0732">Signal</keyword>
<proteinExistence type="inferred from homology"/>
<feature type="domain" description="Trimeric autotransporter adhesin YadA-like stalk" evidence="15">
    <location>
        <begin position="383"/>
        <end position="416"/>
    </location>
</feature>
<evidence type="ECO:0000256" key="5">
    <source>
        <dbReference type="ARBA" id="ARBA00022452"/>
    </source>
</evidence>
<keyword evidence="6" id="KW-0812">Transmembrane</keyword>
<keyword evidence="11" id="KW-0175">Coiled coil</keyword>
<dbReference type="RefSeq" id="WP_007391372.1">
    <property type="nucleotide sequence ID" value="NZ_AFIJ01000033.1"/>
</dbReference>
<evidence type="ECO:0000256" key="6">
    <source>
        <dbReference type="ARBA" id="ARBA00022692"/>
    </source>
</evidence>
<dbReference type="SUPFAM" id="SSF101967">
    <property type="entry name" value="Adhesin YadA, collagen-binding domain"/>
    <property type="match status" value="1"/>
</dbReference>
<dbReference type="SUPFAM" id="SSF54523">
    <property type="entry name" value="Pili subunits"/>
    <property type="match status" value="1"/>
</dbReference>
<dbReference type="Pfam" id="PF03895">
    <property type="entry name" value="YadA_anchor"/>
    <property type="match status" value="1"/>
</dbReference>
<evidence type="ECO:0000259" key="14">
    <source>
        <dbReference type="Pfam" id="PF05658"/>
    </source>
</evidence>
<feature type="signal peptide" evidence="12">
    <location>
        <begin position="1"/>
        <end position="24"/>
    </location>
</feature>
<dbReference type="InterPro" id="IPR005594">
    <property type="entry name" value="YadA_C"/>
</dbReference>
<feature type="domain" description="Trimeric autotransporter adhesin YadA-like head" evidence="14">
    <location>
        <begin position="326"/>
        <end position="346"/>
    </location>
</feature>
<evidence type="ECO:0000256" key="9">
    <source>
        <dbReference type="ARBA" id="ARBA00023136"/>
    </source>
</evidence>
<evidence type="ECO:0000256" key="8">
    <source>
        <dbReference type="ARBA" id="ARBA00022927"/>
    </source>
</evidence>
<evidence type="ECO:0000256" key="3">
    <source>
        <dbReference type="ARBA" id="ARBA00005848"/>
    </source>
</evidence>